<dbReference type="AlphaFoldDB" id="A0A5S9MRI4"/>
<dbReference type="Proteomes" id="UP000435877">
    <property type="component" value="Unassembled WGS sequence"/>
</dbReference>
<dbReference type="OrthoDB" id="5740899at2"/>
<proteinExistence type="predicted"/>
<dbReference type="EMBL" id="CACSIK010000001">
    <property type="protein sequence ID" value="CAA0079759.1"/>
    <property type="molecule type" value="Genomic_DNA"/>
</dbReference>
<dbReference type="RefSeq" id="WP_159266858.1">
    <property type="nucleotide sequence ID" value="NZ_CACSIK010000001.1"/>
</dbReference>
<evidence type="ECO:0000313" key="5">
    <source>
        <dbReference type="Proteomes" id="UP000439591"/>
    </source>
</evidence>
<evidence type="ECO:0000256" key="1">
    <source>
        <dbReference type="SAM" id="SignalP"/>
    </source>
</evidence>
<keyword evidence="4" id="KW-1185">Reference proteome</keyword>
<feature type="chain" id="PRO_5036150328" evidence="1">
    <location>
        <begin position="20"/>
        <end position="173"/>
    </location>
</feature>
<accession>A0A5S9MRI4</accession>
<keyword evidence="1" id="KW-0732">Signal</keyword>
<evidence type="ECO:0000313" key="4">
    <source>
        <dbReference type="Proteomes" id="UP000435877"/>
    </source>
</evidence>
<evidence type="ECO:0000313" key="2">
    <source>
        <dbReference type="EMBL" id="CAA0079759.1"/>
    </source>
</evidence>
<dbReference type="Proteomes" id="UP000439591">
    <property type="component" value="Unassembled WGS sequence"/>
</dbReference>
<organism evidence="2 4">
    <name type="scientific">Zhongshania aliphaticivorans</name>
    <dbReference type="NCBI Taxonomy" id="1470434"/>
    <lineage>
        <taxon>Bacteria</taxon>
        <taxon>Pseudomonadati</taxon>
        <taxon>Pseudomonadota</taxon>
        <taxon>Gammaproteobacteria</taxon>
        <taxon>Cellvibrionales</taxon>
        <taxon>Spongiibacteraceae</taxon>
        <taxon>Zhongshania</taxon>
    </lineage>
</organism>
<feature type="signal peptide" evidence="1">
    <location>
        <begin position="1"/>
        <end position="19"/>
    </location>
</feature>
<name>A0A5S9MRI4_9GAMM</name>
<evidence type="ECO:0000313" key="3">
    <source>
        <dbReference type="EMBL" id="CAA0086038.1"/>
    </source>
</evidence>
<protein>
    <submittedName>
        <fullName evidence="2">Uncharacterized protein</fullName>
    </submittedName>
</protein>
<sequence>MRKLLVLSCLLCSVFAVSARAECAYPDSERGVAPAWLCSLDDYQDAGFLAYGDKSRLPSISLQNRLAGKAAMIAVVSKLLLHAQLQLAGQLPSDVQLVMPDAKDWSRVAKFKGVQILEKAASPQRHLYVLAGVKPELQADLVTVARKEILDANKKRLVALLGQAEWEKLLAAD</sequence>
<dbReference type="EMBL" id="CACSIM010000001">
    <property type="protein sequence ID" value="CAA0086038.1"/>
    <property type="molecule type" value="Genomic_DNA"/>
</dbReference>
<reference evidence="4 5" key="1">
    <citation type="submission" date="2019-11" db="EMBL/GenBank/DDBJ databases">
        <authorList>
            <person name="Holert J."/>
        </authorList>
    </citation>
    <scope>NUCLEOTIDE SEQUENCE [LARGE SCALE GENOMIC DNA]</scope>
    <source>
        <strain evidence="3">BC3_2A</strain>
        <strain evidence="2">SB11_1A</strain>
    </source>
</reference>
<gene>
    <name evidence="2" type="ORF">IHBHHGIJ_00136</name>
    <name evidence="3" type="ORF">KFEGEMFD_01013</name>
</gene>